<name>A0ABZ3FJU6_9ACTN</name>
<proteinExistence type="predicted"/>
<keyword evidence="1" id="KW-0456">Lyase</keyword>
<accession>A0ABZ3FJU6</accession>
<evidence type="ECO:0000313" key="1">
    <source>
        <dbReference type="EMBL" id="XAN06316.1"/>
    </source>
</evidence>
<dbReference type="RefSeq" id="WP_425307750.1">
    <property type="nucleotide sequence ID" value="NZ_CP154795.1"/>
</dbReference>
<sequence length="143" mass="15521">MTTREEFSELLSHADPTRLIDIADRCLADADSAEFTIVRGPEVGTVATQVREPVAGTRFLLTDVLVSSAEISLAGTAGWGMRLGDDRAAVLAQAVCEAELARSGAYAAELRDLCTEVATRQRVDRVTEWERLGPTVVEFEEIP</sequence>
<dbReference type="GO" id="GO:0016829">
    <property type="term" value="F:lyase activity"/>
    <property type="evidence" value="ECO:0007669"/>
    <property type="project" value="UniProtKB-KW"/>
</dbReference>
<dbReference type="Proteomes" id="UP001442841">
    <property type="component" value="Chromosome"/>
</dbReference>
<evidence type="ECO:0000313" key="2">
    <source>
        <dbReference type="Proteomes" id="UP001442841"/>
    </source>
</evidence>
<dbReference type="InterPro" id="IPR009609">
    <property type="entry name" value="Phosphonate_metab_PhnG"/>
</dbReference>
<dbReference type="Pfam" id="PF06754">
    <property type="entry name" value="PhnG"/>
    <property type="match status" value="1"/>
</dbReference>
<protein>
    <submittedName>
        <fullName evidence="1">Phosphonate C-P lyase system protein PhnG</fullName>
    </submittedName>
</protein>
<reference evidence="1 2" key="1">
    <citation type="submission" date="2024-04" db="EMBL/GenBank/DDBJ databases">
        <title>Isolation of an actinomycete strain from pig manure.</title>
        <authorList>
            <person name="Gong T."/>
            <person name="Yu Z."/>
            <person name="An M."/>
            <person name="Wei C."/>
            <person name="Yang W."/>
            <person name="Liu L."/>
        </authorList>
    </citation>
    <scope>NUCLEOTIDE SEQUENCE [LARGE SCALE GENOMIC DNA]</scope>
    <source>
        <strain evidence="1 2">ZF39</strain>
    </source>
</reference>
<keyword evidence="2" id="KW-1185">Reference proteome</keyword>
<organism evidence="1 2">
    <name type="scientific">Ammonicoccus fulvus</name>
    <dbReference type="NCBI Taxonomy" id="3138240"/>
    <lineage>
        <taxon>Bacteria</taxon>
        <taxon>Bacillati</taxon>
        <taxon>Actinomycetota</taxon>
        <taxon>Actinomycetes</taxon>
        <taxon>Propionibacteriales</taxon>
        <taxon>Propionibacteriaceae</taxon>
        <taxon>Ammonicoccus</taxon>
    </lineage>
</organism>
<gene>
    <name evidence="1" type="ORF">AADG42_03015</name>
</gene>
<dbReference type="EMBL" id="CP154795">
    <property type="protein sequence ID" value="XAN06316.1"/>
    <property type="molecule type" value="Genomic_DNA"/>
</dbReference>